<organism evidence="2">
    <name type="scientific">Panicum hallii</name>
    <dbReference type="NCBI Taxonomy" id="206008"/>
    <lineage>
        <taxon>Eukaryota</taxon>
        <taxon>Viridiplantae</taxon>
        <taxon>Streptophyta</taxon>
        <taxon>Embryophyta</taxon>
        <taxon>Tracheophyta</taxon>
        <taxon>Spermatophyta</taxon>
        <taxon>Magnoliopsida</taxon>
        <taxon>Liliopsida</taxon>
        <taxon>Poales</taxon>
        <taxon>Poaceae</taxon>
        <taxon>PACMAD clade</taxon>
        <taxon>Panicoideae</taxon>
        <taxon>Panicodae</taxon>
        <taxon>Paniceae</taxon>
        <taxon>Panicinae</taxon>
        <taxon>Panicum</taxon>
        <taxon>Panicum sect. Panicum</taxon>
    </lineage>
</organism>
<sequence>MELAGRERRRRGCSPWAAELQAAEQLRLSEKQRFGLGQARPGAGVVRRGRRMQGRSRRRWSSCAAAARARSTRASAVRGWPRTRLPSTPASRWPPPTSSSPSSTRWPRESRRPAPPGSTTAPRPSRRPRTKRRARPSGWAGSSKPWALRCFGAWTTRSRGSAPP</sequence>
<evidence type="ECO:0000256" key="1">
    <source>
        <dbReference type="SAM" id="MobiDB-lite"/>
    </source>
</evidence>
<evidence type="ECO:0000313" key="2">
    <source>
        <dbReference type="EMBL" id="PVH39426.1"/>
    </source>
</evidence>
<feature type="region of interest" description="Disordered" evidence="1">
    <location>
        <begin position="33"/>
        <end position="144"/>
    </location>
</feature>
<reference evidence="2" key="1">
    <citation type="submission" date="2018-04" db="EMBL/GenBank/DDBJ databases">
        <title>WGS assembly of Panicum hallii.</title>
        <authorList>
            <person name="Lovell J."/>
            <person name="Jenkins J."/>
            <person name="Lowry D."/>
            <person name="Mamidi S."/>
            <person name="Sreedasyam A."/>
            <person name="Weng X."/>
            <person name="Barry K."/>
            <person name="Bonette J."/>
            <person name="Campitelli B."/>
            <person name="Daum C."/>
            <person name="Gordon S."/>
            <person name="Gould B."/>
            <person name="Lipzen A."/>
            <person name="Macqueen A."/>
            <person name="Palacio-Mejia J."/>
            <person name="Plott C."/>
            <person name="Shakirov E."/>
            <person name="Shu S."/>
            <person name="Yoshinaga Y."/>
            <person name="Zane M."/>
            <person name="Rokhsar D."/>
            <person name="Grimwood J."/>
            <person name="Schmutz J."/>
            <person name="Juenger T."/>
        </authorList>
    </citation>
    <scope>NUCLEOTIDE SEQUENCE [LARGE SCALE GENOMIC DNA]</scope>
    <source>
        <strain evidence="2">FIL2</strain>
    </source>
</reference>
<dbReference type="Gramene" id="PVH39426">
    <property type="protein sequence ID" value="PVH39426"/>
    <property type="gene ID" value="PAHAL_5G498600"/>
</dbReference>
<name>A0A2T8IP61_9POAL</name>
<feature type="compositionally biased region" description="Low complexity" evidence="1">
    <location>
        <begin position="37"/>
        <end position="46"/>
    </location>
</feature>
<feature type="compositionally biased region" description="Basic residues" evidence="1">
    <location>
        <begin position="124"/>
        <end position="135"/>
    </location>
</feature>
<protein>
    <submittedName>
        <fullName evidence="2">Uncharacterized protein</fullName>
    </submittedName>
</protein>
<dbReference type="Proteomes" id="UP000243499">
    <property type="component" value="Chromosome 5"/>
</dbReference>
<feature type="compositionally biased region" description="Low complexity" evidence="1">
    <location>
        <begin position="61"/>
        <end position="76"/>
    </location>
</feature>
<proteinExistence type="predicted"/>
<gene>
    <name evidence="2" type="ORF">PAHAL_5G498600</name>
</gene>
<accession>A0A2T8IP61</accession>
<feature type="compositionally biased region" description="Basic residues" evidence="1">
    <location>
        <begin position="47"/>
        <end position="60"/>
    </location>
</feature>
<dbReference type="AlphaFoldDB" id="A0A2T8IP61"/>
<dbReference type="EMBL" id="CM008050">
    <property type="protein sequence ID" value="PVH39426.1"/>
    <property type="molecule type" value="Genomic_DNA"/>
</dbReference>